<evidence type="ECO:0000256" key="8">
    <source>
        <dbReference type="SAM" id="Phobius"/>
    </source>
</evidence>
<dbReference type="PANTHER" id="PTHR43327:SF2">
    <property type="entry name" value="MODULATOR OF FTSH PROTEASE HFLK"/>
    <property type="match status" value="1"/>
</dbReference>
<dbReference type="Gene3D" id="3.30.479.30">
    <property type="entry name" value="Band 7 domain"/>
    <property type="match status" value="1"/>
</dbReference>
<comment type="subcellular location">
    <subcellularLocation>
        <location evidence="1">Membrane</location>
    </subcellularLocation>
</comment>
<feature type="compositionally biased region" description="Gly residues" evidence="7">
    <location>
        <begin position="1"/>
        <end position="11"/>
    </location>
</feature>
<evidence type="ECO:0000313" key="10">
    <source>
        <dbReference type="EMBL" id="VAX09360.1"/>
    </source>
</evidence>
<evidence type="ECO:0000256" key="7">
    <source>
        <dbReference type="SAM" id="MobiDB-lite"/>
    </source>
</evidence>
<comment type="similarity">
    <text evidence="2">Belongs to the band 7/mec-2 family. HflK subfamily.</text>
</comment>
<keyword evidence="4 8" id="KW-1133">Transmembrane helix</keyword>
<dbReference type="PRINTS" id="PR00721">
    <property type="entry name" value="STOMATIN"/>
</dbReference>
<dbReference type="SUPFAM" id="SSF117892">
    <property type="entry name" value="Band 7/SPFH domain"/>
    <property type="match status" value="1"/>
</dbReference>
<gene>
    <name evidence="10" type="ORF">MNBD_GAMMA26-1883</name>
</gene>
<evidence type="ECO:0000256" key="5">
    <source>
        <dbReference type="ARBA" id="ARBA00023136"/>
    </source>
</evidence>
<feature type="transmembrane region" description="Helical" evidence="8">
    <location>
        <begin position="64"/>
        <end position="88"/>
    </location>
</feature>
<dbReference type="Pfam" id="PF12221">
    <property type="entry name" value="HflK_N"/>
    <property type="match status" value="1"/>
</dbReference>
<organism evidence="10">
    <name type="scientific">hydrothermal vent metagenome</name>
    <dbReference type="NCBI Taxonomy" id="652676"/>
    <lineage>
        <taxon>unclassified sequences</taxon>
        <taxon>metagenomes</taxon>
        <taxon>ecological metagenomes</taxon>
    </lineage>
</organism>
<evidence type="ECO:0000256" key="1">
    <source>
        <dbReference type="ARBA" id="ARBA00004370"/>
    </source>
</evidence>
<feature type="coiled-coil region" evidence="6">
    <location>
        <begin position="237"/>
        <end position="264"/>
    </location>
</feature>
<dbReference type="InterPro" id="IPR020980">
    <property type="entry name" value="Membrane_HflK_N"/>
</dbReference>
<protein>
    <submittedName>
        <fullName evidence="10">HflK protein</fullName>
    </submittedName>
</protein>
<dbReference type="InterPro" id="IPR001972">
    <property type="entry name" value="Stomatin_HflK_fam"/>
</dbReference>
<dbReference type="CDD" id="cd03404">
    <property type="entry name" value="SPFH_HflK"/>
    <property type="match status" value="1"/>
</dbReference>
<name>A0A3B1BG00_9ZZZZ</name>
<dbReference type="InterPro" id="IPR050710">
    <property type="entry name" value="Band7/mec-2_domain"/>
</dbReference>
<proteinExistence type="inferred from homology"/>
<dbReference type="AlphaFoldDB" id="A0A3B1BG00"/>
<evidence type="ECO:0000259" key="9">
    <source>
        <dbReference type="SMART" id="SM00244"/>
    </source>
</evidence>
<feature type="region of interest" description="Disordered" evidence="7">
    <location>
        <begin position="1"/>
        <end position="34"/>
    </location>
</feature>
<feature type="domain" description="Band 7" evidence="9">
    <location>
        <begin position="85"/>
        <end position="245"/>
    </location>
</feature>
<accession>A0A3B1BG00</accession>
<keyword evidence="6" id="KW-0175">Coiled coil</keyword>
<evidence type="ECO:0000256" key="2">
    <source>
        <dbReference type="ARBA" id="ARBA00006971"/>
    </source>
</evidence>
<dbReference type="NCBIfam" id="TIGR01933">
    <property type="entry name" value="hflK"/>
    <property type="match status" value="1"/>
</dbReference>
<dbReference type="Pfam" id="PF01145">
    <property type="entry name" value="Band_7"/>
    <property type="match status" value="1"/>
</dbReference>
<reference evidence="10" key="1">
    <citation type="submission" date="2018-06" db="EMBL/GenBank/DDBJ databases">
        <authorList>
            <person name="Zhirakovskaya E."/>
        </authorList>
    </citation>
    <scope>NUCLEOTIDE SEQUENCE</scope>
</reference>
<dbReference type="InterPro" id="IPR036013">
    <property type="entry name" value="Band_7/SPFH_dom_sf"/>
</dbReference>
<dbReference type="InterPro" id="IPR010201">
    <property type="entry name" value="HflK"/>
</dbReference>
<evidence type="ECO:0000256" key="6">
    <source>
        <dbReference type="SAM" id="Coils"/>
    </source>
</evidence>
<feature type="region of interest" description="Disordered" evidence="7">
    <location>
        <begin position="360"/>
        <end position="390"/>
    </location>
</feature>
<dbReference type="InterPro" id="IPR001107">
    <property type="entry name" value="Band_7"/>
</dbReference>
<evidence type="ECO:0000256" key="3">
    <source>
        <dbReference type="ARBA" id="ARBA00022692"/>
    </source>
</evidence>
<keyword evidence="5 8" id="KW-0472">Membrane</keyword>
<evidence type="ECO:0000256" key="4">
    <source>
        <dbReference type="ARBA" id="ARBA00022989"/>
    </source>
</evidence>
<sequence length="390" mass="42321">MAWNEPGGGGNGDKEKDPWGNKGGGGKGPPDLDEVVRKLQEKLGSILGGGKSKGSGSGGSGAPFGSAGAIGAIVIFAVVIGLALNSFYKVEAAERGIVLRFGAYKDITEPGLNFKFPLIDEVYKINVDQISSFNLKAQMLTRDENIIDIELTVQSRIQDPADYLFQDRNPQKTIQDATETAVRETIGKSDLDYILTEGRSSIAESIRSRAQKLINAYRTGLEITSVNMQPAKPPEQVKSAFDDAIKAREDKERLENEAEAYANQIVPKARGAAARQVEAAKAYQEQVIAEAEGESSRFLAVLAEYEKAPEVTRERLYLETVEEVLSNTSKVILDVKSGNSLMYLPLDKLIRPPVGAGEDTVQEADYGSTTPLNKPGAANMRDVNRGRRVR</sequence>
<dbReference type="SMART" id="SM00244">
    <property type="entry name" value="PHB"/>
    <property type="match status" value="1"/>
</dbReference>
<keyword evidence="3 8" id="KW-0812">Transmembrane</keyword>
<dbReference type="GO" id="GO:0016020">
    <property type="term" value="C:membrane"/>
    <property type="evidence" value="ECO:0007669"/>
    <property type="project" value="UniProtKB-SubCell"/>
</dbReference>
<dbReference type="EMBL" id="UOFX01000051">
    <property type="protein sequence ID" value="VAX09360.1"/>
    <property type="molecule type" value="Genomic_DNA"/>
</dbReference>
<dbReference type="PANTHER" id="PTHR43327">
    <property type="entry name" value="STOMATIN-LIKE PROTEIN 2, MITOCHONDRIAL"/>
    <property type="match status" value="1"/>
</dbReference>